<dbReference type="Proteomes" id="UP001549106">
    <property type="component" value="Unassembled WGS sequence"/>
</dbReference>
<dbReference type="InterPro" id="IPR004013">
    <property type="entry name" value="PHP_dom"/>
</dbReference>
<dbReference type="PANTHER" id="PTHR36928">
    <property type="entry name" value="PHOSPHATASE YCDX-RELATED"/>
    <property type="match status" value="1"/>
</dbReference>
<dbReference type="Gene3D" id="3.20.20.140">
    <property type="entry name" value="Metal-dependent hydrolases"/>
    <property type="match status" value="1"/>
</dbReference>
<accession>A0ABV2LXC0</accession>
<sequence>MYLSDMHTHSIASGHGTSCTISEMAKIASRKGLKLLGITDHGPATLAAGTPSYFRSLTFSPRKRFGLEMFYGIELNILDKEGHTDLEEELLSRLDYAIASIHSQNYKNASCEENTEAYINAMKNPHVKILGHCDNPRFPADYEKLAFEARKQNVIFEINEASLAPYSYRGDTRSNNREILRCCRKYRLPVILSSDSHGKEHVGDFTYAVDFVHQEMFPENLILNNQLPRLKVFLQTR</sequence>
<dbReference type="RefSeq" id="WP_257463679.1">
    <property type="nucleotide sequence ID" value="NZ_JANJZT010000001.1"/>
</dbReference>
<organism evidence="2 3">
    <name type="scientific">Blautia caecimuris</name>
    <dbReference type="NCBI Taxonomy" id="1796615"/>
    <lineage>
        <taxon>Bacteria</taxon>
        <taxon>Bacillati</taxon>
        <taxon>Bacillota</taxon>
        <taxon>Clostridia</taxon>
        <taxon>Lachnospirales</taxon>
        <taxon>Lachnospiraceae</taxon>
        <taxon>Blautia</taxon>
    </lineage>
</organism>
<evidence type="ECO:0000259" key="1">
    <source>
        <dbReference type="SMART" id="SM00481"/>
    </source>
</evidence>
<dbReference type="InterPro" id="IPR016195">
    <property type="entry name" value="Pol/histidinol_Pase-like"/>
</dbReference>
<keyword evidence="3" id="KW-1185">Reference proteome</keyword>
<name>A0ABV2LXC0_9FIRM</name>
<evidence type="ECO:0000313" key="2">
    <source>
        <dbReference type="EMBL" id="MET3748859.1"/>
    </source>
</evidence>
<dbReference type="InterPro" id="IPR050243">
    <property type="entry name" value="PHP_phosphatase"/>
</dbReference>
<dbReference type="GO" id="GO:0016787">
    <property type="term" value="F:hydrolase activity"/>
    <property type="evidence" value="ECO:0007669"/>
    <property type="project" value="UniProtKB-KW"/>
</dbReference>
<dbReference type="PANTHER" id="PTHR36928:SF1">
    <property type="entry name" value="PHOSPHATASE YCDX-RELATED"/>
    <property type="match status" value="1"/>
</dbReference>
<gene>
    <name evidence="2" type="ORF">ABID24_000075</name>
</gene>
<dbReference type="SMART" id="SM00481">
    <property type="entry name" value="POLIIIAc"/>
    <property type="match status" value="1"/>
</dbReference>
<feature type="domain" description="Polymerase/histidinol phosphatase N-terminal" evidence="1">
    <location>
        <begin position="4"/>
        <end position="79"/>
    </location>
</feature>
<protein>
    <submittedName>
        <fullName evidence="2">Hydrolase</fullName>
    </submittedName>
</protein>
<keyword evidence="2" id="KW-0378">Hydrolase</keyword>
<dbReference type="InterPro" id="IPR003141">
    <property type="entry name" value="Pol/His_phosphatase_N"/>
</dbReference>
<proteinExistence type="predicted"/>
<dbReference type="SUPFAM" id="SSF89550">
    <property type="entry name" value="PHP domain-like"/>
    <property type="match status" value="1"/>
</dbReference>
<dbReference type="EMBL" id="JBEPMJ010000001">
    <property type="protein sequence ID" value="MET3748859.1"/>
    <property type="molecule type" value="Genomic_DNA"/>
</dbReference>
<dbReference type="CDD" id="cd07437">
    <property type="entry name" value="PHP_HisPPase_Ycdx_like"/>
    <property type="match status" value="1"/>
</dbReference>
<dbReference type="Pfam" id="PF02811">
    <property type="entry name" value="PHP"/>
    <property type="match status" value="1"/>
</dbReference>
<comment type="caution">
    <text evidence="2">The sequence shown here is derived from an EMBL/GenBank/DDBJ whole genome shotgun (WGS) entry which is preliminary data.</text>
</comment>
<evidence type="ECO:0000313" key="3">
    <source>
        <dbReference type="Proteomes" id="UP001549106"/>
    </source>
</evidence>
<reference evidence="2 3" key="1">
    <citation type="submission" date="2024-06" db="EMBL/GenBank/DDBJ databases">
        <title>Genomic Encyclopedia of Type Strains, Phase IV (KMG-IV): sequencing the most valuable type-strain genomes for metagenomic binning, comparative biology and taxonomic classification.</title>
        <authorList>
            <person name="Goeker M."/>
        </authorList>
    </citation>
    <scope>NUCLEOTIDE SEQUENCE [LARGE SCALE GENOMIC DNA]</scope>
    <source>
        <strain evidence="2 3">DSM 29492</strain>
    </source>
</reference>